<dbReference type="SMART" id="SM00835">
    <property type="entry name" value="Cupin_1"/>
    <property type="match status" value="2"/>
</dbReference>
<dbReference type="Proteomes" id="UP001369086">
    <property type="component" value="Unassembled WGS sequence"/>
</dbReference>
<feature type="domain" description="Cupin type-1" evidence="3">
    <location>
        <begin position="318"/>
        <end position="476"/>
    </location>
</feature>
<dbReference type="Gene3D" id="2.60.120.10">
    <property type="entry name" value="Jelly Rolls"/>
    <property type="match status" value="2"/>
</dbReference>
<organism evidence="4 5">
    <name type="scientific">Huso huso</name>
    <name type="common">Beluga</name>
    <name type="synonym">Acipenser huso</name>
    <dbReference type="NCBI Taxonomy" id="61971"/>
    <lineage>
        <taxon>Eukaryota</taxon>
        <taxon>Metazoa</taxon>
        <taxon>Chordata</taxon>
        <taxon>Craniata</taxon>
        <taxon>Vertebrata</taxon>
        <taxon>Euteleostomi</taxon>
        <taxon>Actinopterygii</taxon>
        <taxon>Chondrostei</taxon>
        <taxon>Acipenseriformes</taxon>
        <taxon>Acipenseridae</taxon>
        <taxon>Huso</taxon>
    </lineage>
</organism>
<feature type="transmembrane region" description="Helical" evidence="2">
    <location>
        <begin position="67"/>
        <end position="89"/>
    </location>
</feature>
<name>A0ABR1A746_HUSHU</name>
<dbReference type="Pfam" id="PF15675">
    <property type="entry name" value="CLLAC"/>
    <property type="match status" value="1"/>
</dbReference>
<comment type="caution">
    <text evidence="4">The sequence shown here is derived from an EMBL/GenBank/DDBJ whole genome shotgun (WGS) entry which is preliminary data.</text>
</comment>
<evidence type="ECO:0000313" key="5">
    <source>
        <dbReference type="Proteomes" id="UP001369086"/>
    </source>
</evidence>
<dbReference type="InterPro" id="IPR006045">
    <property type="entry name" value="Cupin_1"/>
</dbReference>
<keyword evidence="5" id="KW-1185">Reference proteome</keyword>
<dbReference type="Pfam" id="PF00190">
    <property type="entry name" value="Cupin_1"/>
    <property type="match status" value="2"/>
</dbReference>
<keyword evidence="2" id="KW-0812">Transmembrane</keyword>
<dbReference type="EMBL" id="JAHFZB010000002">
    <property type="protein sequence ID" value="KAK6492909.1"/>
    <property type="molecule type" value="Genomic_DNA"/>
</dbReference>
<reference evidence="4 5" key="1">
    <citation type="submission" date="2021-05" db="EMBL/GenBank/DDBJ databases">
        <authorList>
            <person name="Zahm M."/>
            <person name="Klopp C."/>
            <person name="Cabau C."/>
            <person name="Kuhl H."/>
            <person name="Suciu R."/>
            <person name="Ciorpac M."/>
            <person name="Holostenco D."/>
            <person name="Gessner J."/>
            <person name="Wuertz S."/>
            <person name="Hohne C."/>
            <person name="Stock M."/>
            <person name="Gislard M."/>
            <person name="Lluch J."/>
            <person name="Milhes M."/>
            <person name="Lampietro C."/>
            <person name="Lopez Roques C."/>
            <person name="Donnadieu C."/>
            <person name="Du K."/>
            <person name="Schartl M."/>
            <person name="Guiguen Y."/>
        </authorList>
    </citation>
    <scope>NUCLEOTIDE SEQUENCE [LARGE SCALE GENOMIC DNA]</scope>
    <source>
        <strain evidence="4">Hh-F2</strain>
        <tissue evidence="4">Blood</tissue>
    </source>
</reference>
<evidence type="ECO:0000256" key="2">
    <source>
        <dbReference type="SAM" id="Phobius"/>
    </source>
</evidence>
<dbReference type="InterPro" id="IPR011051">
    <property type="entry name" value="RmlC_Cupin_sf"/>
</dbReference>
<dbReference type="PANTHER" id="PTHR35349">
    <property type="entry name" value="DYNACTIN-ASSOCIATED PROTEIN"/>
    <property type="match status" value="1"/>
</dbReference>
<sequence length="490" mass="55693">MFSVTTLYYIYRDFKRRFWHLGSKKVSAMEHRVYGSADNAPLLPKSQTGDQQSGSERRGQSSSLMKIFFVCLLASVITTAVAVLVVVFASPNRSQTVDSKVLTSTLPPVDVKYKYLNHMDKSKLFKLEGGNVQWARYRSNPNHYDSREEQEFGDSINSQQAQVTGSTLLMKPNGCRVPHWHFNANEHGYLVKGSAWIGILDSAPFVVTSYNVTAGQVIFLPRSTLHWLKCVGNEDCLFVLFFTTHEELITMEVDNVFYSTPQDIAARSLKPKGGIDFIKSFKKPSEEQGVNLPPNLAELVRKASYVQSVDSNVWRYFYDLKASKQYKYPGGVMQWARYSKNSQSLSVNEQIFSQSLHDHEDTLTIATMQIVSNGMRQPHYHFNANEMGYVVRGCGKVGVISKSKIVTNFDINIGDVFFFPHGAQHYIKSTCDEDLFLVIAYSTGNELQTLDMDIYFQSTADFILAQLFRKHQDEFQKIPTFKIPQDINLP</sequence>
<gene>
    <name evidence="4" type="ORF">HHUSO_G2336</name>
</gene>
<keyword evidence="2" id="KW-0472">Membrane</keyword>
<proteinExistence type="predicted"/>
<feature type="region of interest" description="Disordered" evidence="1">
    <location>
        <begin position="39"/>
        <end position="58"/>
    </location>
</feature>
<evidence type="ECO:0000259" key="3">
    <source>
        <dbReference type="SMART" id="SM00835"/>
    </source>
</evidence>
<dbReference type="SUPFAM" id="SSF51182">
    <property type="entry name" value="RmlC-like cupins"/>
    <property type="match status" value="1"/>
</dbReference>
<dbReference type="PANTHER" id="PTHR35349:SF4">
    <property type="entry name" value="CUPIN TYPE-1 DOMAIN-CONTAINING PROTEIN"/>
    <property type="match status" value="1"/>
</dbReference>
<evidence type="ECO:0000313" key="4">
    <source>
        <dbReference type="EMBL" id="KAK6492909.1"/>
    </source>
</evidence>
<dbReference type="InterPro" id="IPR031379">
    <property type="entry name" value="CLLAC"/>
</dbReference>
<accession>A0ABR1A746</accession>
<keyword evidence="2" id="KW-1133">Transmembrane helix</keyword>
<protein>
    <recommendedName>
        <fullName evidence="3">Cupin type-1 domain-containing protein</fullName>
    </recommendedName>
</protein>
<evidence type="ECO:0000256" key="1">
    <source>
        <dbReference type="SAM" id="MobiDB-lite"/>
    </source>
</evidence>
<dbReference type="InterPro" id="IPR014710">
    <property type="entry name" value="RmlC-like_jellyroll"/>
</dbReference>
<dbReference type="InterPro" id="IPR053297">
    <property type="entry name" value="Dynactin-associated"/>
</dbReference>
<feature type="domain" description="Cupin type-1" evidence="3">
    <location>
        <begin position="150"/>
        <end position="279"/>
    </location>
</feature>